<evidence type="ECO:0000313" key="1">
    <source>
        <dbReference type="EMBL" id="KAK4337965.1"/>
    </source>
</evidence>
<reference evidence="1" key="1">
    <citation type="submission" date="2023-12" db="EMBL/GenBank/DDBJ databases">
        <title>Genome assembly of Anisodus tanguticus.</title>
        <authorList>
            <person name="Wang Y.-J."/>
        </authorList>
    </citation>
    <scope>NUCLEOTIDE SEQUENCE</scope>
    <source>
        <strain evidence="1">KB-2021</strain>
        <tissue evidence="1">Leaf</tissue>
    </source>
</reference>
<dbReference type="EMBL" id="JAVYJV010000024">
    <property type="protein sequence ID" value="KAK4337965.1"/>
    <property type="molecule type" value="Genomic_DNA"/>
</dbReference>
<accession>A0AAE1QQZ3</accession>
<organism evidence="1 2">
    <name type="scientific">Anisodus tanguticus</name>
    <dbReference type="NCBI Taxonomy" id="243964"/>
    <lineage>
        <taxon>Eukaryota</taxon>
        <taxon>Viridiplantae</taxon>
        <taxon>Streptophyta</taxon>
        <taxon>Embryophyta</taxon>
        <taxon>Tracheophyta</taxon>
        <taxon>Spermatophyta</taxon>
        <taxon>Magnoliopsida</taxon>
        <taxon>eudicotyledons</taxon>
        <taxon>Gunneridae</taxon>
        <taxon>Pentapetalae</taxon>
        <taxon>asterids</taxon>
        <taxon>lamiids</taxon>
        <taxon>Solanales</taxon>
        <taxon>Solanaceae</taxon>
        <taxon>Solanoideae</taxon>
        <taxon>Hyoscyameae</taxon>
        <taxon>Anisodus</taxon>
    </lineage>
</organism>
<evidence type="ECO:0000313" key="2">
    <source>
        <dbReference type="Proteomes" id="UP001291623"/>
    </source>
</evidence>
<gene>
    <name evidence="1" type="ORF">RND71_042452</name>
</gene>
<comment type="caution">
    <text evidence="1">The sequence shown here is derived from an EMBL/GenBank/DDBJ whole genome shotgun (WGS) entry which is preliminary data.</text>
</comment>
<dbReference type="Proteomes" id="UP001291623">
    <property type="component" value="Unassembled WGS sequence"/>
</dbReference>
<keyword evidence="2" id="KW-1185">Reference proteome</keyword>
<name>A0AAE1QQZ3_9SOLA</name>
<protein>
    <submittedName>
        <fullName evidence="1">Uncharacterized protein</fullName>
    </submittedName>
</protein>
<sequence>MGEGEKEQLTTSNVENSIPQEMNCSVVAYLIHRSDFRKECSVYSNHKQTAKESALILIHFGKEMGTIPFAKFGVIWDSIFRSWIVTEF</sequence>
<dbReference type="AlphaFoldDB" id="A0AAE1QQZ3"/>
<proteinExistence type="predicted"/>